<name>A0A4Z0PZE4_9BACT</name>
<dbReference type="AlphaFoldDB" id="A0A4Z0PZE4"/>
<reference evidence="1 2" key="1">
    <citation type="submission" date="2019-04" db="EMBL/GenBank/DDBJ databases">
        <authorList>
            <person name="Feng G."/>
            <person name="Zhang J."/>
            <person name="Zhu H."/>
        </authorList>
    </citation>
    <scope>NUCLEOTIDE SEQUENCE [LARGE SCALE GENOMIC DNA]</scope>
    <source>
        <strain evidence="1 2">9PBR-1</strain>
    </source>
</reference>
<proteinExistence type="predicted"/>
<dbReference type="Proteomes" id="UP000298471">
    <property type="component" value="Unassembled WGS sequence"/>
</dbReference>
<gene>
    <name evidence="1" type="ORF">E5K02_20790</name>
</gene>
<sequence>METPSKFEAWAILEIMGHVKLAGKVSETTIAGAPLLRVDVPATDVHPEFTRFYGASSIYCLTPVSEEVATLAAKRMTVNPINVYMPEIQPLKQLAARRDDEEAEEECEQCGWAQSRCNCM</sequence>
<evidence type="ECO:0000313" key="2">
    <source>
        <dbReference type="Proteomes" id="UP000298471"/>
    </source>
</evidence>
<dbReference type="EMBL" id="SRMB01000005">
    <property type="protein sequence ID" value="TGE22805.1"/>
    <property type="molecule type" value="Genomic_DNA"/>
</dbReference>
<dbReference type="OrthoDB" id="965837at2"/>
<protein>
    <submittedName>
        <fullName evidence="1">Uncharacterized protein</fullName>
    </submittedName>
</protein>
<organism evidence="1 2">
    <name type="scientific">Hymenobacter metallicola</name>
    <dbReference type="NCBI Taxonomy" id="2563114"/>
    <lineage>
        <taxon>Bacteria</taxon>
        <taxon>Pseudomonadati</taxon>
        <taxon>Bacteroidota</taxon>
        <taxon>Cytophagia</taxon>
        <taxon>Cytophagales</taxon>
        <taxon>Hymenobacteraceae</taxon>
        <taxon>Hymenobacter</taxon>
    </lineage>
</organism>
<dbReference type="RefSeq" id="WP_135397559.1">
    <property type="nucleotide sequence ID" value="NZ_SRMB01000005.1"/>
</dbReference>
<accession>A0A4Z0PZE4</accession>
<comment type="caution">
    <text evidence="1">The sequence shown here is derived from an EMBL/GenBank/DDBJ whole genome shotgun (WGS) entry which is preliminary data.</text>
</comment>
<evidence type="ECO:0000313" key="1">
    <source>
        <dbReference type="EMBL" id="TGE22805.1"/>
    </source>
</evidence>
<keyword evidence="2" id="KW-1185">Reference proteome</keyword>